<dbReference type="KEGG" id="vg:54999116"/>
<organism evidence="1 2">
    <name type="scientific">Microbacterium phage Neferthena</name>
    <dbReference type="NCBI Taxonomy" id="2301539"/>
    <lineage>
        <taxon>Viruses</taxon>
        <taxon>Duplodnaviria</taxon>
        <taxon>Heunggongvirae</taxon>
        <taxon>Uroviricota</taxon>
        <taxon>Caudoviricetes</taxon>
        <taxon>Neferthenavirus</taxon>
        <taxon>Neferthenavirus neferthena</taxon>
    </lineage>
</organism>
<sequence length="46" mass="5504">MDVEKEIERILDRISKRADEMYLLALARIYKVDPRTVLIWRATGRV</sequence>
<dbReference type="EMBL" id="MH697589">
    <property type="protein sequence ID" value="AXQ52905.1"/>
    <property type="molecule type" value="Genomic_DNA"/>
</dbReference>
<reference evidence="1 2" key="1">
    <citation type="submission" date="2018-07" db="EMBL/GenBank/DDBJ databases">
        <authorList>
            <person name="Bray K.S."/>
            <person name="Carr Z.A."/>
            <person name="Cox A."/>
            <person name="Croney S.M."/>
            <person name="Francisco T.J."/>
            <person name="Gragg K.N."/>
            <person name="Gress-Byrd C.M."/>
            <person name="Holcomb E.R."/>
            <person name="Justice T.A."/>
            <person name="Latham E.D."/>
            <person name="Lovell F.C."/>
            <person name="Miller H.N."/>
            <person name="Quesada C."/>
            <person name="Radey J."/>
            <person name="Robinson P.M."/>
            <person name="Scott K.N."/>
            <person name="Smith C.E."/>
            <person name="Stamey B.D."/>
            <person name="Stanley G.P."/>
            <person name="Suchonic E.A."/>
            <person name="Taylor K.N."/>
            <person name="Weindel N.A."/>
            <person name="Wiseman B.T."/>
            <person name="Eckardt M.A."/>
            <person name="Gainey M.D."/>
            <person name="Wallen J.R."/>
            <person name="Garlena R.A."/>
            <person name="Russell D.A."/>
            <person name="Pope W.H."/>
            <person name="Jacobs-Sera D."/>
            <person name="Hatfull G.F."/>
        </authorList>
    </citation>
    <scope>NUCLEOTIDE SEQUENCE [LARGE SCALE GENOMIC DNA]</scope>
</reference>
<keyword evidence="2" id="KW-1185">Reference proteome</keyword>
<proteinExistence type="predicted"/>
<gene>
    <name evidence="1" type="primary">42</name>
    <name evidence="1" type="ORF">SEA_NEFERTHENA_42</name>
</gene>
<dbReference type="Proteomes" id="UP000261846">
    <property type="component" value="Segment"/>
</dbReference>
<dbReference type="GeneID" id="54999116"/>
<dbReference type="RefSeq" id="YP_009808217.1">
    <property type="nucleotide sequence ID" value="NC_048038.1"/>
</dbReference>
<accession>A0A385D3L9</accession>
<protein>
    <submittedName>
        <fullName evidence="1">Uncharacterized protein</fullName>
    </submittedName>
</protein>
<evidence type="ECO:0000313" key="2">
    <source>
        <dbReference type="Proteomes" id="UP000261846"/>
    </source>
</evidence>
<evidence type="ECO:0000313" key="1">
    <source>
        <dbReference type="EMBL" id="AXQ52905.1"/>
    </source>
</evidence>
<name>A0A385D3L9_9CAUD</name>